<gene>
    <name evidence="1" type="ORF">BTO30_15570</name>
</gene>
<evidence type="ECO:0000313" key="1">
    <source>
        <dbReference type="EMBL" id="OLN21328.1"/>
    </source>
</evidence>
<keyword evidence="2" id="KW-1185">Reference proteome</keyword>
<accession>A0A1Q8Q1Y9</accession>
<reference evidence="1 2" key="1">
    <citation type="submission" date="2016-12" db="EMBL/GenBank/DDBJ databases">
        <title>Domibacillus antri genome sequencing.</title>
        <authorList>
            <person name="Verma A."/>
            <person name="Krishnamurthi S."/>
        </authorList>
    </citation>
    <scope>NUCLEOTIDE SEQUENCE [LARGE SCALE GENOMIC DNA]</scope>
    <source>
        <strain evidence="1 2">XD80</strain>
    </source>
</reference>
<comment type="caution">
    <text evidence="1">The sequence shown here is derived from an EMBL/GenBank/DDBJ whole genome shotgun (WGS) entry which is preliminary data.</text>
</comment>
<organism evidence="1 2">
    <name type="scientific">Domibacillus antri</name>
    <dbReference type="NCBI Taxonomy" id="1714264"/>
    <lineage>
        <taxon>Bacteria</taxon>
        <taxon>Bacillati</taxon>
        <taxon>Bacillota</taxon>
        <taxon>Bacilli</taxon>
        <taxon>Bacillales</taxon>
        <taxon>Bacillaceae</taxon>
        <taxon>Domibacillus</taxon>
    </lineage>
</organism>
<dbReference type="AlphaFoldDB" id="A0A1Q8Q1Y9"/>
<evidence type="ECO:0000313" key="2">
    <source>
        <dbReference type="Proteomes" id="UP000185568"/>
    </source>
</evidence>
<name>A0A1Q8Q1Y9_9BACI</name>
<protein>
    <submittedName>
        <fullName evidence="1">Uncharacterized protein</fullName>
    </submittedName>
</protein>
<dbReference type="EMBL" id="MSDU01000054">
    <property type="protein sequence ID" value="OLN21328.1"/>
    <property type="molecule type" value="Genomic_DNA"/>
</dbReference>
<dbReference type="Proteomes" id="UP000185568">
    <property type="component" value="Unassembled WGS sequence"/>
</dbReference>
<dbReference type="RefSeq" id="WP_075399615.1">
    <property type="nucleotide sequence ID" value="NZ_MSDU01000054.1"/>
</dbReference>
<proteinExistence type="predicted"/>
<dbReference type="OrthoDB" id="2922806at2"/>
<sequence length="214" mass="24265">MVCLRQDAVVTVIPTKRFGQEYDLVKVETTFQMDQPFPNDEVMFVPGKEVVPDAILKLMTDNKFDFGPKLSSDVVSKIGDFSQEVPDPSRRDETRKDALLGYLITYMDQIKLTPIGGSNYHISYEFRLYPDQEGNFEFRTTLPFAGLGEASNIDIQLIMVLPVGVTFDPVKTKGIAINGLELQEQTLVTQANRNIISFYHKADPDFFVTYKYNA</sequence>